<evidence type="ECO:0000313" key="6">
    <source>
        <dbReference type="Proteomes" id="UP000236199"/>
    </source>
</evidence>
<dbReference type="GO" id="GO:0016887">
    <property type="term" value="F:ATP hydrolysis activity"/>
    <property type="evidence" value="ECO:0007669"/>
    <property type="project" value="InterPro"/>
</dbReference>
<feature type="domain" description="ABC transporter" evidence="4">
    <location>
        <begin position="2"/>
        <end position="247"/>
    </location>
</feature>
<evidence type="ECO:0000259" key="4">
    <source>
        <dbReference type="PROSITE" id="PS50893"/>
    </source>
</evidence>
<keyword evidence="6" id="KW-1185">Reference proteome</keyword>
<keyword evidence="2" id="KW-0547">Nucleotide-binding</keyword>
<organism evidence="5 6">
    <name type="scientific">Petrotoga miotherma DSM 10691</name>
    <dbReference type="NCBI Taxonomy" id="1434326"/>
    <lineage>
        <taxon>Bacteria</taxon>
        <taxon>Thermotogati</taxon>
        <taxon>Thermotogota</taxon>
        <taxon>Thermotogae</taxon>
        <taxon>Petrotogales</taxon>
        <taxon>Petrotogaceae</taxon>
        <taxon>Petrotoga</taxon>
    </lineage>
</organism>
<dbReference type="GO" id="GO:0015808">
    <property type="term" value="P:L-alanine transport"/>
    <property type="evidence" value="ECO:0007669"/>
    <property type="project" value="TreeGrafter"/>
</dbReference>
<dbReference type="SUPFAM" id="SSF52540">
    <property type="entry name" value="P-loop containing nucleoside triphosphate hydrolases"/>
    <property type="match status" value="1"/>
</dbReference>
<proteinExistence type="predicted"/>
<dbReference type="OrthoDB" id="48612at2"/>
<evidence type="ECO:0000256" key="1">
    <source>
        <dbReference type="ARBA" id="ARBA00022448"/>
    </source>
</evidence>
<dbReference type="GO" id="GO:0042941">
    <property type="term" value="P:D-alanine transmembrane transport"/>
    <property type="evidence" value="ECO:0007669"/>
    <property type="project" value="TreeGrafter"/>
</dbReference>
<dbReference type="InterPro" id="IPR051120">
    <property type="entry name" value="ABC_AA/LPS_Transport"/>
</dbReference>
<dbReference type="GO" id="GO:0015188">
    <property type="term" value="F:L-isoleucine transmembrane transporter activity"/>
    <property type="evidence" value="ECO:0007669"/>
    <property type="project" value="TreeGrafter"/>
</dbReference>
<dbReference type="PROSITE" id="PS50893">
    <property type="entry name" value="ABC_TRANSPORTER_2"/>
    <property type="match status" value="1"/>
</dbReference>
<dbReference type="RefSeq" id="WP_103078614.1">
    <property type="nucleotide sequence ID" value="NZ_AZRM01000020.1"/>
</dbReference>
<sequence>MLEVKNVTVAFGGLKAVNDFSMKLVQGKIHALIGPNGAGKTTLFNTITRIVNPQNGDILFKGESLLKLDTHDIIYRGISRTFQNLQLFQAMNVFENIYSGLIHKYNDSLFSVVSKSKSNFDKEARDKVLEVAEMFDIKNRLASYPSGLTYGMLKRVEMARAVISDPDLLLLDEPAAGLNYYETEEIKNIIQMVNKRGKTILLVEHDMNVVMTVSDLVTVMNFGKKIAEGTPEEVSNNEEVVKVYLGEDENA</sequence>
<evidence type="ECO:0000256" key="3">
    <source>
        <dbReference type="ARBA" id="ARBA00022840"/>
    </source>
</evidence>
<dbReference type="InterPro" id="IPR027417">
    <property type="entry name" value="P-loop_NTPase"/>
</dbReference>
<evidence type="ECO:0000313" key="5">
    <source>
        <dbReference type="EMBL" id="PNS00726.1"/>
    </source>
</evidence>
<dbReference type="EMBL" id="AZRM01000020">
    <property type="protein sequence ID" value="PNS00726.1"/>
    <property type="molecule type" value="Genomic_DNA"/>
</dbReference>
<accession>A0A2K1PD65</accession>
<dbReference type="InterPro" id="IPR032823">
    <property type="entry name" value="BCA_ABC_TP_C"/>
</dbReference>
<dbReference type="GO" id="GO:1903805">
    <property type="term" value="P:L-valine import across plasma membrane"/>
    <property type="evidence" value="ECO:0007669"/>
    <property type="project" value="TreeGrafter"/>
</dbReference>
<dbReference type="FunFam" id="3.40.50.300:FF:000421">
    <property type="entry name" value="Branched-chain amino acid ABC transporter ATP-binding protein"/>
    <property type="match status" value="1"/>
</dbReference>
<gene>
    <name evidence="5" type="ORF">X928_04220</name>
</gene>
<keyword evidence="1" id="KW-0813">Transport</keyword>
<reference evidence="5 6" key="1">
    <citation type="submission" date="2013-12" db="EMBL/GenBank/DDBJ databases">
        <title>Comparative genomics of Petrotoga isolates.</title>
        <authorList>
            <person name="Nesbo C.L."/>
            <person name="Charchuk R."/>
            <person name="Chow K."/>
        </authorList>
    </citation>
    <scope>NUCLEOTIDE SEQUENCE [LARGE SCALE GENOMIC DNA]</scope>
    <source>
        <strain evidence="5 6">DSM 10691</strain>
    </source>
</reference>
<dbReference type="Pfam" id="PF12399">
    <property type="entry name" value="BCA_ABC_TP_C"/>
    <property type="match status" value="1"/>
</dbReference>
<keyword evidence="3 5" id="KW-0067">ATP-binding</keyword>
<dbReference type="Proteomes" id="UP000236199">
    <property type="component" value="Unassembled WGS sequence"/>
</dbReference>
<dbReference type="InterPro" id="IPR003439">
    <property type="entry name" value="ABC_transporter-like_ATP-bd"/>
</dbReference>
<dbReference type="PANTHER" id="PTHR45772">
    <property type="entry name" value="CONSERVED COMPONENT OF ABC TRANSPORTER FOR NATURAL AMINO ACIDS-RELATED"/>
    <property type="match status" value="1"/>
</dbReference>
<dbReference type="Gene3D" id="3.40.50.300">
    <property type="entry name" value="P-loop containing nucleotide triphosphate hydrolases"/>
    <property type="match status" value="1"/>
</dbReference>
<dbReference type="GO" id="GO:0005886">
    <property type="term" value="C:plasma membrane"/>
    <property type="evidence" value="ECO:0007669"/>
    <property type="project" value="TreeGrafter"/>
</dbReference>
<dbReference type="PANTHER" id="PTHR45772:SF7">
    <property type="entry name" value="AMINO ACID ABC TRANSPORTER ATP-BINDING PROTEIN"/>
    <property type="match status" value="1"/>
</dbReference>
<comment type="caution">
    <text evidence="5">The sequence shown here is derived from an EMBL/GenBank/DDBJ whole genome shotgun (WGS) entry which is preliminary data.</text>
</comment>
<dbReference type="SMART" id="SM00382">
    <property type="entry name" value="AAA"/>
    <property type="match status" value="1"/>
</dbReference>
<dbReference type="GO" id="GO:0005524">
    <property type="term" value="F:ATP binding"/>
    <property type="evidence" value="ECO:0007669"/>
    <property type="project" value="UniProtKB-KW"/>
</dbReference>
<dbReference type="CDD" id="cd03219">
    <property type="entry name" value="ABC_Mj1267_LivG_branched"/>
    <property type="match status" value="1"/>
</dbReference>
<name>A0A2K1PD65_9BACT</name>
<dbReference type="GO" id="GO:0015192">
    <property type="term" value="F:L-phenylalanine transmembrane transporter activity"/>
    <property type="evidence" value="ECO:0007669"/>
    <property type="project" value="TreeGrafter"/>
</dbReference>
<dbReference type="Pfam" id="PF00005">
    <property type="entry name" value="ABC_tran"/>
    <property type="match status" value="1"/>
</dbReference>
<dbReference type="GO" id="GO:1903806">
    <property type="term" value="P:L-isoleucine import across plasma membrane"/>
    <property type="evidence" value="ECO:0007669"/>
    <property type="project" value="TreeGrafter"/>
</dbReference>
<evidence type="ECO:0000256" key="2">
    <source>
        <dbReference type="ARBA" id="ARBA00022741"/>
    </source>
</evidence>
<dbReference type="InterPro" id="IPR003593">
    <property type="entry name" value="AAA+_ATPase"/>
</dbReference>
<dbReference type="GO" id="GO:0005304">
    <property type="term" value="F:L-valine transmembrane transporter activity"/>
    <property type="evidence" value="ECO:0007669"/>
    <property type="project" value="TreeGrafter"/>
</dbReference>
<dbReference type="AlphaFoldDB" id="A0A2K1PD65"/>
<protein>
    <submittedName>
        <fullName evidence="5">Branched-chain amino acid ABC transporter ATP-binding protein</fullName>
    </submittedName>
</protein>